<protein>
    <submittedName>
        <fullName evidence="2">Uncharacterized protein</fullName>
    </submittedName>
</protein>
<evidence type="ECO:0000256" key="1">
    <source>
        <dbReference type="SAM" id="Coils"/>
    </source>
</evidence>
<name>A0A9P0DYT9_PHACE</name>
<sequence>MVLASLNDLLEKPFKSYSKEEQLEIVQNGRFTDLTNICQNDKGKYRMFAVSWYQRVKWLSGNTVNKKLYCWHCVLYPSGNFKIWNSTGFDDLKNLSQSVRKHEESREHTYSTVKLKLLLNKKRSQENARKQLEDNVKVKRNREYLERLIDVASALARFNIPFQKDVEEGFYKYLITVLKKYDDIVRTQIEVSSPFKGLTRTIQLDLIESIAHTVRQRIVHELDSVKFFALQVDEVNCLRGRQIAVSLRYVKNAEPVERFIGFFDVGFNKKADEVVGILERELERFNYKEKMIAQCFDGGVVKSTEIYELQQSVKKLVGSPNRCQFVHCYAYEFSDILAQSLRAIQECKLFFTMISMFSAFFRNPLLGEVVQNIDLSWTESTFACIKYLKDNDTSVTQILEYLNIADEFANVPHIISDCVNLINHLKSYKFMVFINMFHNIFSMIEDSLEKIKNQEMSAIKYRDEINSLTTKLKQLKSESKFNDIFKNVQHVSGQQVILKNMLDLYLEIIDHIIYEIDGRFLDIELLEFASLVSAHSMPKPSDPKSSKIPDCWAMIKENYQNYFDNAKLKTELELLYNDSTIGGIGEAGVKTPRDMLKFLYDHEVNTSLPMLYRLLELVVTIPSFTWPLRGKACVLNRIKDYCKLEKFEEPRSAFALLAIEKDMFLEAEQSSHWYDEIIDYFATLPSTSSIELVYKNGETSGHGKTNKTELISEPELSIKQESDML</sequence>
<gene>
    <name evidence="2" type="ORF">PHAECO_LOCUS11489</name>
</gene>
<reference evidence="2" key="2">
    <citation type="submission" date="2022-10" db="EMBL/GenBank/DDBJ databases">
        <authorList>
            <consortium name="ENA_rothamsted_submissions"/>
            <consortium name="culmorum"/>
            <person name="King R."/>
        </authorList>
    </citation>
    <scope>NUCLEOTIDE SEQUENCE</scope>
</reference>
<organism evidence="2 3">
    <name type="scientific">Phaedon cochleariae</name>
    <name type="common">Mustard beetle</name>
    <dbReference type="NCBI Taxonomy" id="80249"/>
    <lineage>
        <taxon>Eukaryota</taxon>
        <taxon>Metazoa</taxon>
        <taxon>Ecdysozoa</taxon>
        <taxon>Arthropoda</taxon>
        <taxon>Hexapoda</taxon>
        <taxon>Insecta</taxon>
        <taxon>Pterygota</taxon>
        <taxon>Neoptera</taxon>
        <taxon>Endopterygota</taxon>
        <taxon>Coleoptera</taxon>
        <taxon>Polyphaga</taxon>
        <taxon>Cucujiformia</taxon>
        <taxon>Chrysomeloidea</taxon>
        <taxon>Chrysomelidae</taxon>
        <taxon>Chrysomelinae</taxon>
        <taxon>Chrysomelini</taxon>
        <taxon>Phaedon</taxon>
    </lineage>
</organism>
<proteinExistence type="predicted"/>
<dbReference type="Proteomes" id="UP001153737">
    <property type="component" value="Chromosome 8"/>
</dbReference>
<dbReference type="EMBL" id="OU896714">
    <property type="protein sequence ID" value="CAH1179432.1"/>
    <property type="molecule type" value="Genomic_DNA"/>
</dbReference>
<reference evidence="2" key="1">
    <citation type="submission" date="2022-01" db="EMBL/GenBank/DDBJ databases">
        <authorList>
            <person name="King R."/>
        </authorList>
    </citation>
    <scope>NUCLEOTIDE SEQUENCE</scope>
</reference>
<dbReference type="AlphaFoldDB" id="A0A9P0DYT9"/>
<evidence type="ECO:0000313" key="3">
    <source>
        <dbReference type="Proteomes" id="UP001153737"/>
    </source>
</evidence>
<dbReference type="PANTHER" id="PTHR45749">
    <property type="match status" value="1"/>
</dbReference>
<feature type="coiled-coil region" evidence="1">
    <location>
        <begin position="115"/>
        <end position="142"/>
    </location>
</feature>
<dbReference type="OrthoDB" id="8196265at2759"/>
<accession>A0A9P0DYT9</accession>
<evidence type="ECO:0000313" key="2">
    <source>
        <dbReference type="EMBL" id="CAH1179432.1"/>
    </source>
</evidence>
<keyword evidence="3" id="KW-1185">Reference proteome</keyword>
<keyword evidence="1" id="KW-0175">Coiled coil</keyword>
<dbReference type="PANTHER" id="PTHR45749:SF21">
    <property type="entry name" value="DUF4371 DOMAIN-CONTAINING PROTEIN"/>
    <property type="match status" value="1"/>
</dbReference>